<dbReference type="PANTHER" id="PTHR13315">
    <property type="entry name" value="METALLO PHOSPHOESTERASE RELATED"/>
    <property type="match status" value="1"/>
</dbReference>
<dbReference type="EMBL" id="CAKOFQ010006748">
    <property type="protein sequence ID" value="CAH1967805.1"/>
    <property type="molecule type" value="Genomic_DNA"/>
</dbReference>
<gene>
    <name evidence="7" type="ORF">ACAOBT_LOCUS7561</name>
</gene>
<proteinExistence type="predicted"/>
<evidence type="ECO:0000313" key="8">
    <source>
        <dbReference type="Proteomes" id="UP001152888"/>
    </source>
</evidence>
<dbReference type="AlphaFoldDB" id="A0A9P0K901"/>
<dbReference type="GO" id="GO:0016787">
    <property type="term" value="F:hydrolase activity"/>
    <property type="evidence" value="ECO:0007669"/>
    <property type="project" value="InterPro"/>
</dbReference>
<evidence type="ECO:0000256" key="5">
    <source>
        <dbReference type="SAM" id="Phobius"/>
    </source>
</evidence>
<organism evidence="7 8">
    <name type="scientific">Acanthoscelides obtectus</name>
    <name type="common">Bean weevil</name>
    <name type="synonym">Bruchus obtectus</name>
    <dbReference type="NCBI Taxonomy" id="200917"/>
    <lineage>
        <taxon>Eukaryota</taxon>
        <taxon>Metazoa</taxon>
        <taxon>Ecdysozoa</taxon>
        <taxon>Arthropoda</taxon>
        <taxon>Hexapoda</taxon>
        <taxon>Insecta</taxon>
        <taxon>Pterygota</taxon>
        <taxon>Neoptera</taxon>
        <taxon>Endopterygota</taxon>
        <taxon>Coleoptera</taxon>
        <taxon>Polyphaga</taxon>
        <taxon>Cucujiformia</taxon>
        <taxon>Chrysomeloidea</taxon>
        <taxon>Chrysomelidae</taxon>
        <taxon>Bruchinae</taxon>
        <taxon>Bruchini</taxon>
        <taxon>Acanthoscelides</taxon>
    </lineage>
</organism>
<feature type="transmembrane region" description="Helical" evidence="5">
    <location>
        <begin position="323"/>
        <end position="343"/>
    </location>
</feature>
<keyword evidence="8" id="KW-1185">Reference proteome</keyword>
<name>A0A9P0K901_ACAOB</name>
<dbReference type="OrthoDB" id="5977743at2759"/>
<dbReference type="SUPFAM" id="SSF56300">
    <property type="entry name" value="Metallo-dependent phosphatases"/>
    <property type="match status" value="1"/>
</dbReference>
<evidence type="ECO:0000256" key="2">
    <source>
        <dbReference type="ARBA" id="ARBA00022692"/>
    </source>
</evidence>
<accession>A0A9P0K901</accession>
<dbReference type="InterPro" id="IPR029052">
    <property type="entry name" value="Metallo-depent_PP-like"/>
</dbReference>
<dbReference type="PANTHER" id="PTHR13315:SF4">
    <property type="entry name" value="METALLOPHOSPHOESTERASE, ISOFORM E"/>
    <property type="match status" value="1"/>
</dbReference>
<comment type="subcellular location">
    <subcellularLocation>
        <location evidence="1">Membrane</location>
        <topology evidence="1">Multi-pass membrane protein</topology>
    </subcellularLocation>
</comment>
<keyword evidence="3 5" id="KW-1133">Transmembrane helix</keyword>
<evidence type="ECO:0000259" key="6">
    <source>
        <dbReference type="Pfam" id="PF00149"/>
    </source>
</evidence>
<dbReference type="GO" id="GO:0005783">
    <property type="term" value="C:endoplasmic reticulum"/>
    <property type="evidence" value="ECO:0007669"/>
    <property type="project" value="TreeGrafter"/>
</dbReference>
<keyword evidence="2 5" id="KW-0812">Transmembrane</keyword>
<dbReference type="InterPro" id="IPR004843">
    <property type="entry name" value="Calcineurin-like_PHP"/>
</dbReference>
<evidence type="ECO:0000256" key="3">
    <source>
        <dbReference type="ARBA" id="ARBA00022989"/>
    </source>
</evidence>
<sequence>MRLTRCSLKPRSYSLYFWISITIIILYMEYFSYILNTFNWHSVKCTDRPKCARILLVADPQIIGNKNEAPHFLTPFTIFDSDRYLHVTYQLAFEFVRPDIVIFLGDLMDEGHTASDIEFNNYVRRLFNIFLIHTDAAMYVKHVWLPGDNDIGGEDTVVTQQKVRRFERAFTQPSIFSHHNITFFKINRLTNNIPVYKKNREFYDTSEIFVGLSHVPMMFKPSIFVDKVISKMLPQLLFSAHEHKSMIISTDALLRHDFHIVPVTPDNNQPYEYTLGAREMFEILIPTCSYRMGTDKIGYGLAVIEGDNLKFTVLWSPSRFNQLTNYLILLCVIVIYIVTFRCYKMLCRRSRKIQRHSDYF</sequence>
<keyword evidence="4 5" id="KW-0472">Membrane</keyword>
<dbReference type="Proteomes" id="UP001152888">
    <property type="component" value="Unassembled WGS sequence"/>
</dbReference>
<feature type="transmembrane region" description="Helical" evidence="5">
    <location>
        <begin position="12"/>
        <end position="35"/>
    </location>
</feature>
<evidence type="ECO:0000256" key="1">
    <source>
        <dbReference type="ARBA" id="ARBA00004141"/>
    </source>
</evidence>
<dbReference type="GO" id="GO:0006506">
    <property type="term" value="P:GPI anchor biosynthetic process"/>
    <property type="evidence" value="ECO:0007669"/>
    <property type="project" value="InterPro"/>
</dbReference>
<protein>
    <recommendedName>
        <fullName evidence="6">Calcineurin-like phosphoesterase domain-containing protein</fullName>
    </recommendedName>
</protein>
<evidence type="ECO:0000256" key="4">
    <source>
        <dbReference type="ARBA" id="ARBA00023136"/>
    </source>
</evidence>
<dbReference type="Pfam" id="PF00149">
    <property type="entry name" value="Metallophos"/>
    <property type="match status" value="1"/>
</dbReference>
<dbReference type="GO" id="GO:0016020">
    <property type="term" value="C:membrane"/>
    <property type="evidence" value="ECO:0007669"/>
    <property type="project" value="UniProtKB-SubCell"/>
</dbReference>
<comment type="caution">
    <text evidence="7">The sequence shown here is derived from an EMBL/GenBank/DDBJ whole genome shotgun (WGS) entry which is preliminary data.</text>
</comment>
<dbReference type="InterPro" id="IPR033308">
    <property type="entry name" value="PGAP5/Cdc1/Ted1"/>
</dbReference>
<feature type="domain" description="Calcineurin-like phosphoesterase" evidence="6">
    <location>
        <begin position="53"/>
        <end position="244"/>
    </location>
</feature>
<reference evidence="7" key="1">
    <citation type="submission" date="2022-03" db="EMBL/GenBank/DDBJ databases">
        <authorList>
            <person name="Sayadi A."/>
        </authorList>
    </citation>
    <scope>NUCLEOTIDE SEQUENCE</scope>
</reference>
<evidence type="ECO:0000313" key="7">
    <source>
        <dbReference type="EMBL" id="CAH1967805.1"/>
    </source>
</evidence>